<dbReference type="AlphaFoldDB" id="A0A5C6B6T9"/>
<dbReference type="GO" id="GO:0016209">
    <property type="term" value="F:antioxidant activity"/>
    <property type="evidence" value="ECO:0007669"/>
    <property type="project" value="InterPro"/>
</dbReference>
<feature type="signal peptide" evidence="5">
    <location>
        <begin position="1"/>
        <end position="23"/>
    </location>
</feature>
<organism evidence="7 8">
    <name type="scientific">Symmachiella macrocystis</name>
    <dbReference type="NCBI Taxonomy" id="2527985"/>
    <lineage>
        <taxon>Bacteria</taxon>
        <taxon>Pseudomonadati</taxon>
        <taxon>Planctomycetota</taxon>
        <taxon>Planctomycetia</taxon>
        <taxon>Planctomycetales</taxon>
        <taxon>Planctomycetaceae</taxon>
        <taxon>Symmachiella</taxon>
    </lineage>
</organism>
<sequence precursor="true">MFRRILCLCSMIIIGISAGPLIADSGQPKTHTPVTRSELKSLIDQYAISQQRFEETLAKSKTPEERTNVKETLRPKPVPGAIRFVDWAERNSKDQLAADLLVLIVVHGGKTEPAMRAAALLVKDHLDLDSERFFQAAVAVTGNLPPHDAETWTRVFVDHGSSRQTQALACVLLAKFKMGLVRYAQLLQNPRFAEAMESQLDIDLLKHLKKLDVAKTNAEAELLFERLMTEFADVKSRGQNLAQAVKPDYFAISKLAIGKVAPEIDGEDLDGKRMTLSSYRGKVVVLCFWGTWCKPCIKMLPHHNELVAKHQDDTFAFLGVATDKDREKIDKTVKSQGIRWQNWWDGGDSGHPISEKWSINQWPTIIVLDHKGIIRHKHLVGEQLDAAVAGLLNEMQKPSSP</sequence>
<dbReference type="GO" id="GO:0016491">
    <property type="term" value="F:oxidoreductase activity"/>
    <property type="evidence" value="ECO:0007669"/>
    <property type="project" value="InterPro"/>
</dbReference>
<dbReference type="CDD" id="cd02966">
    <property type="entry name" value="TlpA_like_family"/>
    <property type="match status" value="1"/>
</dbReference>
<dbReference type="GO" id="GO:0030313">
    <property type="term" value="C:cell envelope"/>
    <property type="evidence" value="ECO:0007669"/>
    <property type="project" value="UniProtKB-SubCell"/>
</dbReference>
<evidence type="ECO:0000256" key="2">
    <source>
        <dbReference type="ARBA" id="ARBA00022748"/>
    </source>
</evidence>
<dbReference type="InterPro" id="IPR013766">
    <property type="entry name" value="Thioredoxin_domain"/>
</dbReference>
<evidence type="ECO:0000256" key="3">
    <source>
        <dbReference type="ARBA" id="ARBA00023157"/>
    </source>
</evidence>
<evidence type="ECO:0000256" key="5">
    <source>
        <dbReference type="SAM" id="SignalP"/>
    </source>
</evidence>
<comment type="subcellular location">
    <subcellularLocation>
        <location evidence="1">Cell envelope</location>
    </subcellularLocation>
</comment>
<evidence type="ECO:0000313" key="7">
    <source>
        <dbReference type="EMBL" id="TWU07049.1"/>
    </source>
</evidence>
<name>A0A5C6B6T9_9PLAN</name>
<dbReference type="InterPro" id="IPR036249">
    <property type="entry name" value="Thioredoxin-like_sf"/>
</dbReference>
<reference evidence="7 8" key="1">
    <citation type="submission" date="2019-02" db="EMBL/GenBank/DDBJ databases">
        <title>Deep-cultivation of Planctomycetes and their phenomic and genomic characterization uncovers novel biology.</title>
        <authorList>
            <person name="Wiegand S."/>
            <person name="Jogler M."/>
            <person name="Boedeker C."/>
            <person name="Pinto D."/>
            <person name="Vollmers J."/>
            <person name="Rivas-Marin E."/>
            <person name="Kohn T."/>
            <person name="Peeters S.H."/>
            <person name="Heuer A."/>
            <person name="Rast P."/>
            <person name="Oberbeckmann S."/>
            <person name="Bunk B."/>
            <person name="Jeske O."/>
            <person name="Meyerdierks A."/>
            <person name="Storesund J.E."/>
            <person name="Kallscheuer N."/>
            <person name="Luecker S."/>
            <person name="Lage O.M."/>
            <person name="Pohl T."/>
            <person name="Merkel B.J."/>
            <person name="Hornburger P."/>
            <person name="Mueller R.-W."/>
            <person name="Bruemmer F."/>
            <person name="Labrenz M."/>
            <person name="Spormann A.M."/>
            <person name="Op Den Camp H."/>
            <person name="Overmann J."/>
            <person name="Amann R."/>
            <person name="Jetten M.S.M."/>
            <person name="Mascher T."/>
            <person name="Medema M.H."/>
            <person name="Devos D.P."/>
            <person name="Kaster A.-K."/>
            <person name="Ovreas L."/>
            <person name="Rohde M."/>
            <person name="Galperin M.Y."/>
            <person name="Jogler C."/>
        </authorList>
    </citation>
    <scope>NUCLEOTIDE SEQUENCE [LARGE SCALE GENOMIC DNA]</scope>
    <source>
        <strain evidence="7 8">CA54</strain>
    </source>
</reference>
<feature type="domain" description="Thioredoxin" evidence="6">
    <location>
        <begin position="255"/>
        <end position="397"/>
    </location>
</feature>
<gene>
    <name evidence="7" type="primary">resA_10</name>
    <name evidence="7" type="ORF">CA54_54540</name>
</gene>
<dbReference type="InterPro" id="IPR050553">
    <property type="entry name" value="Thioredoxin_ResA/DsbE_sf"/>
</dbReference>
<dbReference type="PANTHER" id="PTHR42852:SF6">
    <property type="entry name" value="THIOL:DISULFIDE INTERCHANGE PROTEIN DSBE"/>
    <property type="match status" value="1"/>
</dbReference>
<dbReference type="OrthoDB" id="272786at2"/>
<dbReference type="GO" id="GO:0017004">
    <property type="term" value="P:cytochrome complex assembly"/>
    <property type="evidence" value="ECO:0007669"/>
    <property type="project" value="UniProtKB-KW"/>
</dbReference>
<dbReference type="InterPro" id="IPR000866">
    <property type="entry name" value="AhpC/TSA"/>
</dbReference>
<comment type="caution">
    <text evidence="7">The sequence shown here is derived from an EMBL/GenBank/DDBJ whole genome shotgun (WGS) entry which is preliminary data.</text>
</comment>
<dbReference type="PROSITE" id="PS51352">
    <property type="entry name" value="THIOREDOXIN_2"/>
    <property type="match status" value="1"/>
</dbReference>
<accession>A0A5C6B6T9</accession>
<keyword evidence="5" id="KW-0732">Signal</keyword>
<keyword evidence="4" id="KW-0676">Redox-active center</keyword>
<dbReference type="Proteomes" id="UP000320735">
    <property type="component" value="Unassembled WGS sequence"/>
</dbReference>
<keyword evidence="3" id="KW-1015">Disulfide bond</keyword>
<keyword evidence="8" id="KW-1185">Reference proteome</keyword>
<dbReference type="Pfam" id="PF00578">
    <property type="entry name" value="AhpC-TSA"/>
    <property type="match status" value="1"/>
</dbReference>
<dbReference type="PANTHER" id="PTHR42852">
    <property type="entry name" value="THIOL:DISULFIDE INTERCHANGE PROTEIN DSBE"/>
    <property type="match status" value="1"/>
</dbReference>
<dbReference type="Gene3D" id="3.40.30.10">
    <property type="entry name" value="Glutaredoxin"/>
    <property type="match status" value="1"/>
</dbReference>
<proteinExistence type="predicted"/>
<keyword evidence="2" id="KW-0201">Cytochrome c-type biogenesis</keyword>
<dbReference type="RefSeq" id="WP_146373872.1">
    <property type="nucleotide sequence ID" value="NZ_SJPP01000003.1"/>
</dbReference>
<evidence type="ECO:0000259" key="6">
    <source>
        <dbReference type="PROSITE" id="PS51352"/>
    </source>
</evidence>
<evidence type="ECO:0000313" key="8">
    <source>
        <dbReference type="Proteomes" id="UP000320735"/>
    </source>
</evidence>
<evidence type="ECO:0000256" key="1">
    <source>
        <dbReference type="ARBA" id="ARBA00004196"/>
    </source>
</evidence>
<dbReference type="SUPFAM" id="SSF52833">
    <property type="entry name" value="Thioredoxin-like"/>
    <property type="match status" value="1"/>
</dbReference>
<protein>
    <submittedName>
        <fullName evidence="7">Thiol-disulfide oxidoreductase ResA</fullName>
    </submittedName>
</protein>
<dbReference type="EMBL" id="SJPP01000003">
    <property type="protein sequence ID" value="TWU07049.1"/>
    <property type="molecule type" value="Genomic_DNA"/>
</dbReference>
<feature type="chain" id="PRO_5023061952" evidence="5">
    <location>
        <begin position="24"/>
        <end position="401"/>
    </location>
</feature>
<evidence type="ECO:0000256" key="4">
    <source>
        <dbReference type="ARBA" id="ARBA00023284"/>
    </source>
</evidence>